<evidence type="ECO:0000313" key="1">
    <source>
        <dbReference type="EMBL" id="MCH82733.1"/>
    </source>
</evidence>
<reference evidence="1 2" key="1">
    <citation type="journal article" date="2018" name="Front. Plant Sci.">
        <title>Red Clover (Trifolium pratense) and Zigzag Clover (T. medium) - A Picture of Genomic Similarities and Differences.</title>
        <authorList>
            <person name="Dluhosova J."/>
            <person name="Istvanek J."/>
            <person name="Nedelnik J."/>
            <person name="Repkova J."/>
        </authorList>
    </citation>
    <scope>NUCLEOTIDE SEQUENCE [LARGE SCALE GENOMIC DNA]</scope>
    <source>
        <strain evidence="2">cv. 10/8</strain>
        <tissue evidence="1">Leaf</tissue>
    </source>
</reference>
<name>A0A392M6J6_9FABA</name>
<proteinExistence type="predicted"/>
<sequence>MDTHPLGDDRWGLGMLYGRDGTCLRVMTKVVEIVVKVVKARQYPQSYWRRLARRCGEFLDEHPRVKLRWVR</sequence>
<keyword evidence="2" id="KW-1185">Reference proteome</keyword>
<dbReference type="EMBL" id="LXQA010004106">
    <property type="protein sequence ID" value="MCH82733.1"/>
    <property type="molecule type" value="Genomic_DNA"/>
</dbReference>
<evidence type="ECO:0000313" key="2">
    <source>
        <dbReference type="Proteomes" id="UP000265520"/>
    </source>
</evidence>
<dbReference type="Proteomes" id="UP000265520">
    <property type="component" value="Unassembled WGS sequence"/>
</dbReference>
<protein>
    <submittedName>
        <fullName evidence="1">Uncharacterized protein</fullName>
    </submittedName>
</protein>
<accession>A0A392M6J6</accession>
<comment type="caution">
    <text evidence="1">The sequence shown here is derived from an EMBL/GenBank/DDBJ whole genome shotgun (WGS) entry which is preliminary data.</text>
</comment>
<organism evidence="1 2">
    <name type="scientific">Trifolium medium</name>
    <dbReference type="NCBI Taxonomy" id="97028"/>
    <lineage>
        <taxon>Eukaryota</taxon>
        <taxon>Viridiplantae</taxon>
        <taxon>Streptophyta</taxon>
        <taxon>Embryophyta</taxon>
        <taxon>Tracheophyta</taxon>
        <taxon>Spermatophyta</taxon>
        <taxon>Magnoliopsida</taxon>
        <taxon>eudicotyledons</taxon>
        <taxon>Gunneridae</taxon>
        <taxon>Pentapetalae</taxon>
        <taxon>rosids</taxon>
        <taxon>fabids</taxon>
        <taxon>Fabales</taxon>
        <taxon>Fabaceae</taxon>
        <taxon>Papilionoideae</taxon>
        <taxon>50 kb inversion clade</taxon>
        <taxon>NPAAA clade</taxon>
        <taxon>Hologalegina</taxon>
        <taxon>IRL clade</taxon>
        <taxon>Trifolieae</taxon>
        <taxon>Trifolium</taxon>
    </lineage>
</organism>
<dbReference type="AlphaFoldDB" id="A0A392M6J6"/>
<gene>
    <name evidence="1" type="ORF">A2U01_0003544</name>
</gene>